<evidence type="ECO:0000259" key="10">
    <source>
        <dbReference type="PROSITE" id="PS50850"/>
    </source>
</evidence>
<protein>
    <recommendedName>
        <fullName evidence="10">Major facilitator superfamily (MFS) profile domain-containing protein</fullName>
    </recommendedName>
</protein>
<dbReference type="OrthoDB" id="2241241at2759"/>
<reference evidence="11 12" key="1">
    <citation type="journal article" date="2016" name="Sci. Rep.">
        <title>Peltaster fructicola genome reveals evolution from an invasive phytopathogen to an ectophytic parasite.</title>
        <authorList>
            <person name="Xu C."/>
            <person name="Chen H."/>
            <person name="Gleason M.L."/>
            <person name="Xu J.R."/>
            <person name="Liu H."/>
            <person name="Zhang R."/>
            <person name="Sun G."/>
        </authorList>
    </citation>
    <scope>NUCLEOTIDE SEQUENCE [LARGE SCALE GENOMIC DNA]</scope>
    <source>
        <strain evidence="11 12">LNHT1506</strain>
    </source>
</reference>
<feature type="transmembrane region" description="Helical" evidence="9">
    <location>
        <begin position="163"/>
        <end position="180"/>
    </location>
</feature>
<organism evidence="11 12">
    <name type="scientific">Peltaster fructicola</name>
    <dbReference type="NCBI Taxonomy" id="286661"/>
    <lineage>
        <taxon>Eukaryota</taxon>
        <taxon>Fungi</taxon>
        <taxon>Dikarya</taxon>
        <taxon>Ascomycota</taxon>
        <taxon>Pezizomycotina</taxon>
        <taxon>Dothideomycetes</taxon>
        <taxon>Dothideomycetes incertae sedis</taxon>
        <taxon>Peltaster</taxon>
    </lineage>
</organism>
<feature type="region of interest" description="Disordered" evidence="8">
    <location>
        <begin position="46"/>
        <end position="70"/>
    </location>
</feature>
<feature type="transmembrane region" description="Helical" evidence="9">
    <location>
        <begin position="334"/>
        <end position="354"/>
    </location>
</feature>
<dbReference type="Pfam" id="PF07690">
    <property type="entry name" value="MFS_1"/>
    <property type="match status" value="1"/>
</dbReference>
<evidence type="ECO:0000256" key="3">
    <source>
        <dbReference type="ARBA" id="ARBA00022448"/>
    </source>
</evidence>
<evidence type="ECO:0000256" key="1">
    <source>
        <dbReference type="ARBA" id="ARBA00004141"/>
    </source>
</evidence>
<dbReference type="GO" id="GO:0015343">
    <property type="term" value="F:siderophore-iron transmembrane transporter activity"/>
    <property type="evidence" value="ECO:0007669"/>
    <property type="project" value="TreeGrafter"/>
</dbReference>
<dbReference type="AlphaFoldDB" id="A0A6H0Y164"/>
<keyword evidence="3" id="KW-0813">Transport</keyword>
<dbReference type="SUPFAM" id="SSF103473">
    <property type="entry name" value="MFS general substrate transporter"/>
    <property type="match status" value="1"/>
</dbReference>
<feature type="transmembrane region" description="Helical" evidence="9">
    <location>
        <begin position="413"/>
        <end position="434"/>
    </location>
</feature>
<dbReference type="InterPro" id="IPR011701">
    <property type="entry name" value="MFS"/>
</dbReference>
<keyword evidence="7 9" id="KW-0472">Membrane</keyword>
<dbReference type="PANTHER" id="PTHR23501:SF87">
    <property type="entry name" value="SIDEROPHORE IRON TRANSPORTER 2"/>
    <property type="match status" value="1"/>
</dbReference>
<feature type="transmembrane region" description="Helical" evidence="9">
    <location>
        <begin position="583"/>
        <end position="602"/>
    </location>
</feature>
<dbReference type="InterPro" id="IPR020846">
    <property type="entry name" value="MFS_dom"/>
</dbReference>
<dbReference type="Proteomes" id="UP000503462">
    <property type="component" value="Chromosome 4"/>
</dbReference>
<dbReference type="PANTHER" id="PTHR23501">
    <property type="entry name" value="MAJOR FACILITATOR SUPERFAMILY"/>
    <property type="match status" value="1"/>
</dbReference>
<comment type="subcellular location">
    <subcellularLocation>
        <location evidence="1">Membrane</location>
        <topology evidence="1">Multi-pass membrane protein</topology>
    </subcellularLocation>
</comment>
<feature type="transmembrane region" description="Helical" evidence="9">
    <location>
        <begin position="300"/>
        <end position="322"/>
    </location>
</feature>
<keyword evidence="5 9" id="KW-1133">Transmembrane helix</keyword>
<feature type="transmembrane region" description="Helical" evidence="9">
    <location>
        <begin position="253"/>
        <end position="273"/>
    </location>
</feature>
<evidence type="ECO:0000313" key="12">
    <source>
        <dbReference type="Proteomes" id="UP000503462"/>
    </source>
</evidence>
<evidence type="ECO:0000256" key="6">
    <source>
        <dbReference type="ARBA" id="ARBA00023065"/>
    </source>
</evidence>
<evidence type="ECO:0000256" key="9">
    <source>
        <dbReference type="SAM" id="Phobius"/>
    </source>
</evidence>
<keyword evidence="6" id="KW-0406">Ion transport</keyword>
<feature type="transmembrane region" description="Helical" evidence="9">
    <location>
        <begin position="131"/>
        <end position="151"/>
    </location>
</feature>
<evidence type="ECO:0000313" key="11">
    <source>
        <dbReference type="EMBL" id="QIX00645.1"/>
    </source>
</evidence>
<proteinExistence type="inferred from homology"/>
<dbReference type="GO" id="GO:0005886">
    <property type="term" value="C:plasma membrane"/>
    <property type="evidence" value="ECO:0007669"/>
    <property type="project" value="TreeGrafter"/>
</dbReference>
<feature type="domain" description="Major facilitator superfamily (MFS) profile" evidence="10">
    <location>
        <begin position="94"/>
        <end position="606"/>
    </location>
</feature>
<comment type="similarity">
    <text evidence="2">Belongs to the major facilitator superfamily.</text>
</comment>
<feature type="transmembrane region" description="Helical" evidence="9">
    <location>
        <begin position="375"/>
        <end position="393"/>
    </location>
</feature>
<evidence type="ECO:0000256" key="8">
    <source>
        <dbReference type="SAM" id="MobiDB-lite"/>
    </source>
</evidence>
<evidence type="ECO:0000256" key="4">
    <source>
        <dbReference type="ARBA" id="ARBA00022692"/>
    </source>
</evidence>
<gene>
    <name evidence="11" type="ORF">AMS68_006162</name>
</gene>
<keyword evidence="4 9" id="KW-0812">Transmembrane</keyword>
<name>A0A6H0Y164_9PEZI</name>
<evidence type="ECO:0000256" key="7">
    <source>
        <dbReference type="ARBA" id="ARBA00023136"/>
    </source>
</evidence>
<feature type="transmembrane region" description="Helical" evidence="9">
    <location>
        <begin position="93"/>
        <end position="111"/>
    </location>
</feature>
<dbReference type="EMBL" id="CP051142">
    <property type="protein sequence ID" value="QIX00645.1"/>
    <property type="molecule type" value="Genomic_DNA"/>
</dbReference>
<feature type="compositionally biased region" description="Acidic residues" evidence="8">
    <location>
        <begin position="625"/>
        <end position="635"/>
    </location>
</feature>
<evidence type="ECO:0000256" key="2">
    <source>
        <dbReference type="ARBA" id="ARBA00008335"/>
    </source>
</evidence>
<feature type="transmembrane region" description="Helical" evidence="9">
    <location>
        <begin position="441"/>
        <end position="462"/>
    </location>
</feature>
<sequence>MSQQCANYATFTDGEMAGDSSSRGAGELVPHASLGGIREAAAAAARREKGTEMVPLAGSRRGSEDEDYAVSESGSAQAGVKRLEAISSTWSKWDLYIAYFGLSLVAFAMSLEGQTTTNLTVYATSAFNAHSLVSTVLVVQGVVLSVVKPLMSKIADVFGRSEAFTLSVLIYTIGYVQQAASDSVQTYAAAQIFYSAGQTGLQILIQIFIADTSDLVNRAVCATIPYTPYLINVWVGAPLADTILHRLNWRWGYGVWAVVLPVAYIPLALALMVNQRRAAKKNLLPPSPFEDKTWYETAKLLYYELDIVGLTLLCLAFSFILIPLSLGSSVGWDNYNIITLLVLGGICMMVFPFWERSKKLAPRAFFPGSLFRQKTVLAGLGISFFYFMAYYLSVYPYFQSYLLVVQGKSVTTAGHIIQTWTFAATVTSICVSFAIKRFKKYRMFVTVGACIYCAGLLVMVLFRREGAETWSLVGTQILVGMGGGMLNIPAQTGVQASASHGEVAAATAIFLTFLEVGGACGSAISGAIWSANIPKKLALYLPEETRDQADAIYRNITLASTGWPMDSPTRQAINRGYQETMTYILIVAVCVSVPVIILSLLMEDYKLDEIEQHVKGVVIGGEIETTPDADDEEASEPFIGASSRKQSVSDEESPMLKNKPKRPIPRQALYRKGS</sequence>
<feature type="region of interest" description="Disordered" evidence="8">
    <location>
        <begin position="625"/>
        <end position="674"/>
    </location>
</feature>
<dbReference type="PROSITE" id="PS50850">
    <property type="entry name" value="MFS"/>
    <property type="match status" value="1"/>
</dbReference>
<dbReference type="InterPro" id="IPR036259">
    <property type="entry name" value="MFS_trans_sf"/>
</dbReference>
<accession>A0A6H0Y164</accession>
<keyword evidence="12" id="KW-1185">Reference proteome</keyword>
<dbReference type="Gene3D" id="1.20.1250.20">
    <property type="entry name" value="MFS general substrate transporter like domains"/>
    <property type="match status" value="2"/>
</dbReference>
<evidence type="ECO:0000256" key="5">
    <source>
        <dbReference type="ARBA" id="ARBA00022989"/>
    </source>
</evidence>
<dbReference type="FunFam" id="1.20.1250.20:FF:000197">
    <property type="entry name" value="Siderophore iron transporter 1"/>
    <property type="match status" value="1"/>
</dbReference>